<dbReference type="NCBIfam" id="TIGR01496">
    <property type="entry name" value="DHPS"/>
    <property type="match status" value="1"/>
</dbReference>
<protein>
    <recommendedName>
        <fullName evidence="7 14">Dihydropteroate synthase</fullName>
        <shortName evidence="14">DHPS</shortName>
        <ecNumber evidence="6 14">2.5.1.15</ecNumber>
    </recommendedName>
    <alternativeName>
        <fullName evidence="12 14">Dihydropteroate pyrophosphorylase</fullName>
    </alternativeName>
</protein>
<comment type="pathway">
    <text evidence="3 14">Cofactor biosynthesis; tetrahydrofolate biosynthesis; 7,8-dihydrofolate from 2-amino-4-hydroxy-6-hydroxymethyl-7,8-dihydropteridine diphosphate and 4-aminobenzoate: step 1/2.</text>
</comment>
<evidence type="ECO:0000256" key="4">
    <source>
        <dbReference type="ARBA" id="ARBA00009503"/>
    </source>
</evidence>
<dbReference type="InterPro" id="IPR006390">
    <property type="entry name" value="DHP_synth_dom"/>
</dbReference>
<dbReference type="NCBIfam" id="NF008625">
    <property type="entry name" value="PRK11613.1"/>
    <property type="match status" value="1"/>
</dbReference>
<evidence type="ECO:0000256" key="9">
    <source>
        <dbReference type="ARBA" id="ARBA00022723"/>
    </source>
</evidence>
<dbReference type="EC" id="2.5.1.15" evidence="6 14"/>
<keyword evidence="10 14" id="KW-0460">Magnesium</keyword>
<dbReference type="PROSITE" id="PS50972">
    <property type="entry name" value="PTERIN_BINDING"/>
    <property type="match status" value="1"/>
</dbReference>
<evidence type="ECO:0000313" key="17">
    <source>
        <dbReference type="Proteomes" id="UP000036277"/>
    </source>
</evidence>
<evidence type="ECO:0000313" key="16">
    <source>
        <dbReference type="EMBL" id="KMJ46041.1"/>
    </source>
</evidence>
<dbReference type="GO" id="GO:0004156">
    <property type="term" value="F:dihydropteroate synthase activity"/>
    <property type="evidence" value="ECO:0007669"/>
    <property type="project" value="UniProtKB-EC"/>
</dbReference>
<keyword evidence="8 14" id="KW-0808">Transferase</keyword>
<dbReference type="STRING" id="880157.AB204_05560"/>
<organism evidence="16 17">
    <name type="scientific">Xenorhabdus khoisanae</name>
    <dbReference type="NCBI Taxonomy" id="880157"/>
    <lineage>
        <taxon>Bacteria</taxon>
        <taxon>Pseudomonadati</taxon>
        <taxon>Pseudomonadota</taxon>
        <taxon>Gammaproteobacteria</taxon>
        <taxon>Enterobacterales</taxon>
        <taxon>Morganellaceae</taxon>
        <taxon>Xenorhabdus</taxon>
    </lineage>
</organism>
<dbReference type="PROSITE" id="PS00792">
    <property type="entry name" value="DHPS_1"/>
    <property type="match status" value="1"/>
</dbReference>
<dbReference type="InterPro" id="IPR011005">
    <property type="entry name" value="Dihydropteroate_synth-like_sf"/>
</dbReference>
<evidence type="ECO:0000256" key="11">
    <source>
        <dbReference type="ARBA" id="ARBA00022909"/>
    </source>
</evidence>
<dbReference type="PROSITE" id="PS00793">
    <property type="entry name" value="DHPS_2"/>
    <property type="match status" value="1"/>
</dbReference>
<name>A0A0J5FUV5_9GAMM</name>
<dbReference type="OrthoDB" id="9811744at2"/>
<evidence type="ECO:0000256" key="2">
    <source>
        <dbReference type="ARBA" id="ARBA00001946"/>
    </source>
</evidence>
<evidence type="ECO:0000256" key="12">
    <source>
        <dbReference type="ARBA" id="ARBA00030193"/>
    </source>
</evidence>
<evidence type="ECO:0000256" key="8">
    <source>
        <dbReference type="ARBA" id="ARBA00022679"/>
    </source>
</evidence>
<sequence length="291" mass="31240">MKLTARGSVLDLSCPQVMGILNVTPDSFSDGGTHNTFDTALRHAAKMIEDGATIIDVGGESTRPGADEVGEQEELDRVVPVIEALAQRFDVWISVDTSKAVVMKASAKAGAHIINDIRALQEPGALDAAAQTGLPVCLMHMQGQPRTMQSEPHYEDVLSEVKTFLNSQIELCIAAGIAKNNLILDPGFGFGKNLSHNYQLLAHLQEFHHFGLPILAGMSRKSMIGQLLHVPPQERVTGSVACAVIAAMQGAQIIRVHDVKETVQAMQIVQATLSAQNMTSVKNTMSAKNTL</sequence>
<dbReference type="PANTHER" id="PTHR20941:SF1">
    <property type="entry name" value="FOLIC ACID SYNTHESIS PROTEIN FOL1"/>
    <property type="match status" value="1"/>
</dbReference>
<dbReference type="InterPro" id="IPR045031">
    <property type="entry name" value="DHP_synth-like"/>
</dbReference>
<dbReference type="RefSeq" id="WP_047962389.1">
    <property type="nucleotide sequence ID" value="NZ_CAWMBG010000030.1"/>
</dbReference>
<dbReference type="UniPathway" id="UPA00077">
    <property type="reaction ID" value="UER00156"/>
</dbReference>
<comment type="subunit">
    <text evidence="5">Homodimer.</text>
</comment>
<evidence type="ECO:0000256" key="3">
    <source>
        <dbReference type="ARBA" id="ARBA00004763"/>
    </source>
</evidence>
<dbReference type="GO" id="GO:0046872">
    <property type="term" value="F:metal ion binding"/>
    <property type="evidence" value="ECO:0007669"/>
    <property type="project" value="UniProtKB-KW"/>
</dbReference>
<keyword evidence="17" id="KW-1185">Reference proteome</keyword>
<dbReference type="GO" id="GO:0046654">
    <property type="term" value="P:tetrahydrofolate biosynthetic process"/>
    <property type="evidence" value="ECO:0007669"/>
    <property type="project" value="UniProtKB-UniPathway"/>
</dbReference>
<proteinExistence type="inferred from homology"/>
<evidence type="ECO:0000256" key="6">
    <source>
        <dbReference type="ARBA" id="ARBA00012458"/>
    </source>
</evidence>
<evidence type="ECO:0000256" key="1">
    <source>
        <dbReference type="ARBA" id="ARBA00000012"/>
    </source>
</evidence>
<dbReference type="FunFam" id="3.20.20.20:FF:000004">
    <property type="entry name" value="Dihydropteroate synthase"/>
    <property type="match status" value="1"/>
</dbReference>
<evidence type="ECO:0000259" key="15">
    <source>
        <dbReference type="PROSITE" id="PS50972"/>
    </source>
</evidence>
<dbReference type="Proteomes" id="UP000036277">
    <property type="component" value="Unassembled WGS sequence"/>
</dbReference>
<comment type="function">
    <text evidence="13 14">Catalyzes the condensation of para-aminobenzoate (pABA) with 6-hydroxymethyl-7,8-dihydropterin diphosphate (DHPt-PP) to form 7,8-dihydropteroate (H2Pte), the immediate precursor of folate derivatives.</text>
</comment>
<dbReference type="Gene3D" id="3.20.20.20">
    <property type="entry name" value="Dihydropteroate synthase-like"/>
    <property type="match status" value="1"/>
</dbReference>
<dbReference type="GO" id="GO:0046656">
    <property type="term" value="P:folic acid biosynthetic process"/>
    <property type="evidence" value="ECO:0007669"/>
    <property type="project" value="UniProtKB-KW"/>
</dbReference>
<dbReference type="InterPro" id="IPR000489">
    <property type="entry name" value="Pterin-binding_dom"/>
</dbReference>
<feature type="domain" description="Pterin-binding" evidence="15">
    <location>
        <begin position="15"/>
        <end position="267"/>
    </location>
</feature>
<gene>
    <name evidence="16" type="primary">folP</name>
    <name evidence="16" type="ORF">AB204_05560</name>
</gene>
<dbReference type="InterPro" id="IPR058146">
    <property type="entry name" value="DHPS"/>
</dbReference>
<keyword evidence="11 14" id="KW-0289">Folate biosynthesis</keyword>
<dbReference type="SUPFAM" id="SSF51717">
    <property type="entry name" value="Dihydropteroate synthetase-like"/>
    <property type="match status" value="1"/>
</dbReference>
<evidence type="ECO:0000256" key="10">
    <source>
        <dbReference type="ARBA" id="ARBA00022842"/>
    </source>
</evidence>
<accession>A0A0J5FUV5</accession>
<evidence type="ECO:0000256" key="7">
    <source>
        <dbReference type="ARBA" id="ARBA00016919"/>
    </source>
</evidence>
<keyword evidence="9 14" id="KW-0479">Metal-binding</keyword>
<comment type="catalytic activity">
    <reaction evidence="1">
        <text>(7,8-dihydropterin-6-yl)methyl diphosphate + 4-aminobenzoate = 7,8-dihydropteroate + diphosphate</text>
        <dbReference type="Rhea" id="RHEA:19949"/>
        <dbReference type="ChEBI" id="CHEBI:17836"/>
        <dbReference type="ChEBI" id="CHEBI:17839"/>
        <dbReference type="ChEBI" id="CHEBI:33019"/>
        <dbReference type="ChEBI" id="CHEBI:72950"/>
        <dbReference type="EC" id="2.5.1.15"/>
    </reaction>
</comment>
<dbReference type="CDD" id="cd00739">
    <property type="entry name" value="DHPS"/>
    <property type="match status" value="1"/>
</dbReference>
<dbReference type="AlphaFoldDB" id="A0A0J5FUV5"/>
<dbReference type="PATRIC" id="fig|880157.4.peg.1163"/>
<comment type="similarity">
    <text evidence="4 14">Belongs to the DHPS family.</text>
</comment>
<evidence type="ECO:0000256" key="5">
    <source>
        <dbReference type="ARBA" id="ARBA00011738"/>
    </source>
</evidence>
<comment type="caution">
    <text evidence="16">The sequence shown here is derived from an EMBL/GenBank/DDBJ whole genome shotgun (WGS) entry which is preliminary data.</text>
</comment>
<dbReference type="EMBL" id="LFCV01000030">
    <property type="protein sequence ID" value="KMJ46041.1"/>
    <property type="molecule type" value="Genomic_DNA"/>
</dbReference>
<dbReference type="PANTHER" id="PTHR20941">
    <property type="entry name" value="FOLATE SYNTHESIS PROTEINS"/>
    <property type="match status" value="1"/>
</dbReference>
<comment type="cofactor">
    <cofactor evidence="2 14">
        <name>Mg(2+)</name>
        <dbReference type="ChEBI" id="CHEBI:18420"/>
    </cofactor>
</comment>
<evidence type="ECO:0000256" key="14">
    <source>
        <dbReference type="RuleBase" id="RU361205"/>
    </source>
</evidence>
<dbReference type="Pfam" id="PF00809">
    <property type="entry name" value="Pterin_bind"/>
    <property type="match status" value="1"/>
</dbReference>
<evidence type="ECO:0000256" key="13">
    <source>
        <dbReference type="ARBA" id="ARBA00053449"/>
    </source>
</evidence>
<reference evidence="16 17" key="1">
    <citation type="submission" date="2015-06" db="EMBL/GenBank/DDBJ databases">
        <title>Draft Whole-Genome Sequence of the Entomopathogenic Bacterium Xenorhabdus khoisanae.</title>
        <authorList>
            <person name="Naidoo S."/>
            <person name="Featherston J."/>
            <person name="Gray V.M."/>
        </authorList>
    </citation>
    <scope>NUCLEOTIDE SEQUENCE [LARGE SCALE GENOMIC DNA]</scope>
    <source>
        <strain evidence="16 17">MCB</strain>
    </source>
</reference>
<dbReference type="GO" id="GO:0005829">
    <property type="term" value="C:cytosol"/>
    <property type="evidence" value="ECO:0007669"/>
    <property type="project" value="TreeGrafter"/>
</dbReference>